<dbReference type="InterPro" id="IPR039632">
    <property type="entry name" value="TMEM42"/>
</dbReference>
<feature type="transmembrane region" description="Helical" evidence="1">
    <location>
        <begin position="111"/>
        <end position="128"/>
    </location>
</feature>
<evidence type="ECO:0000256" key="1">
    <source>
        <dbReference type="SAM" id="Phobius"/>
    </source>
</evidence>
<keyword evidence="1" id="KW-0472">Membrane</keyword>
<protein>
    <submittedName>
        <fullName evidence="2">Uncharacterized protein</fullName>
    </submittedName>
</protein>
<gene>
    <name evidence="2" type="ORF">L211DRAFT_764556</name>
</gene>
<dbReference type="SUPFAM" id="SSF103481">
    <property type="entry name" value="Multidrug resistance efflux transporter EmrE"/>
    <property type="match status" value="1"/>
</dbReference>
<dbReference type="STRING" id="1051890.A0A3N4LDN2"/>
<evidence type="ECO:0000313" key="3">
    <source>
        <dbReference type="Proteomes" id="UP000267821"/>
    </source>
</evidence>
<organism evidence="2 3">
    <name type="scientific">Terfezia boudieri ATCC MYA-4762</name>
    <dbReference type="NCBI Taxonomy" id="1051890"/>
    <lineage>
        <taxon>Eukaryota</taxon>
        <taxon>Fungi</taxon>
        <taxon>Dikarya</taxon>
        <taxon>Ascomycota</taxon>
        <taxon>Pezizomycotina</taxon>
        <taxon>Pezizomycetes</taxon>
        <taxon>Pezizales</taxon>
        <taxon>Pezizaceae</taxon>
        <taxon>Terfezia</taxon>
    </lineage>
</organism>
<keyword evidence="1" id="KW-1133">Transmembrane helix</keyword>
<keyword evidence="1" id="KW-0812">Transmembrane</keyword>
<dbReference type="InParanoid" id="A0A3N4LDN2"/>
<dbReference type="AlphaFoldDB" id="A0A3N4LDN2"/>
<feature type="non-terminal residue" evidence="2">
    <location>
        <position position="145"/>
    </location>
</feature>
<dbReference type="EMBL" id="ML121587">
    <property type="protein sequence ID" value="RPB19589.1"/>
    <property type="molecule type" value="Genomic_DNA"/>
</dbReference>
<dbReference type="Proteomes" id="UP000267821">
    <property type="component" value="Unassembled WGS sequence"/>
</dbReference>
<reference evidence="2 3" key="1">
    <citation type="journal article" date="2018" name="Nat. Ecol. Evol.">
        <title>Pezizomycetes genomes reveal the molecular basis of ectomycorrhizal truffle lifestyle.</title>
        <authorList>
            <person name="Murat C."/>
            <person name="Payen T."/>
            <person name="Noel B."/>
            <person name="Kuo A."/>
            <person name="Morin E."/>
            <person name="Chen J."/>
            <person name="Kohler A."/>
            <person name="Krizsan K."/>
            <person name="Balestrini R."/>
            <person name="Da Silva C."/>
            <person name="Montanini B."/>
            <person name="Hainaut M."/>
            <person name="Levati E."/>
            <person name="Barry K.W."/>
            <person name="Belfiori B."/>
            <person name="Cichocki N."/>
            <person name="Clum A."/>
            <person name="Dockter R.B."/>
            <person name="Fauchery L."/>
            <person name="Guy J."/>
            <person name="Iotti M."/>
            <person name="Le Tacon F."/>
            <person name="Lindquist E.A."/>
            <person name="Lipzen A."/>
            <person name="Malagnac F."/>
            <person name="Mello A."/>
            <person name="Molinier V."/>
            <person name="Miyauchi S."/>
            <person name="Poulain J."/>
            <person name="Riccioni C."/>
            <person name="Rubini A."/>
            <person name="Sitrit Y."/>
            <person name="Splivallo R."/>
            <person name="Traeger S."/>
            <person name="Wang M."/>
            <person name="Zifcakova L."/>
            <person name="Wipf D."/>
            <person name="Zambonelli A."/>
            <person name="Paolocci F."/>
            <person name="Nowrousian M."/>
            <person name="Ottonello S."/>
            <person name="Baldrian P."/>
            <person name="Spatafora J.W."/>
            <person name="Henrissat B."/>
            <person name="Nagy L.G."/>
            <person name="Aury J.M."/>
            <person name="Wincker P."/>
            <person name="Grigoriev I.V."/>
            <person name="Bonfante P."/>
            <person name="Martin F.M."/>
        </authorList>
    </citation>
    <scope>NUCLEOTIDE SEQUENCE [LARGE SCALE GENOMIC DNA]</scope>
    <source>
        <strain evidence="2 3">ATCC MYA-4762</strain>
    </source>
</reference>
<dbReference type="InterPro" id="IPR037185">
    <property type="entry name" value="EmrE-like"/>
</dbReference>
<dbReference type="PANTHER" id="PTHR31965">
    <property type="entry name" value="TRANSMEMBRANE PROTEIN 42"/>
    <property type="match status" value="1"/>
</dbReference>
<name>A0A3N4LDN2_9PEZI</name>
<sequence length="145" mass="15330">MNWLTLSIASGLCAALNGLFAKLVTTTVTSGLVGRIEEGLGVEKAGWMVEGAVRGLFFVLNLVFNAVMWGMFTAALTRGSSATKVSVINTSSNFMLTALLGSLIFSERLPPLWFLGAALLIGGSVVIGRRDGEKKDGYVAVSQQE</sequence>
<evidence type="ECO:0000313" key="2">
    <source>
        <dbReference type="EMBL" id="RPB19589.1"/>
    </source>
</evidence>
<keyword evidence="3" id="KW-1185">Reference proteome</keyword>
<accession>A0A3N4LDN2</accession>
<proteinExistence type="predicted"/>
<dbReference type="OrthoDB" id="5854584at2759"/>
<feature type="transmembrane region" description="Helical" evidence="1">
    <location>
        <begin position="56"/>
        <end position="75"/>
    </location>
</feature>
<dbReference type="PANTHER" id="PTHR31965:SF1">
    <property type="entry name" value="TRANSMEMBRANE PROTEIN 42"/>
    <property type="match status" value="1"/>
</dbReference>